<reference evidence="6" key="2">
    <citation type="submission" date="2020-05" db="UniProtKB">
        <authorList>
            <consortium name="EnsemblMetazoa"/>
        </authorList>
    </citation>
    <scope>IDENTIFICATION</scope>
    <source>
        <strain evidence="6">IAEA</strain>
    </source>
</reference>
<dbReference type="GO" id="GO:0045087">
    <property type="term" value="P:innate immune response"/>
    <property type="evidence" value="ECO:0007669"/>
    <property type="project" value="TreeGrafter"/>
</dbReference>
<dbReference type="PANTHER" id="PTHR23199">
    <property type="entry name" value="NEUROTROPHIN 1-RELATED"/>
    <property type="match status" value="1"/>
</dbReference>
<dbReference type="GO" id="GO:0005121">
    <property type="term" value="F:Toll binding"/>
    <property type="evidence" value="ECO:0007669"/>
    <property type="project" value="TreeGrafter"/>
</dbReference>
<evidence type="ECO:0000259" key="5">
    <source>
        <dbReference type="Pfam" id="PF16077"/>
    </source>
</evidence>
<dbReference type="EnsemblMetazoa" id="GBRI043583-RA">
    <property type="protein sequence ID" value="GBRI043583-PA"/>
    <property type="gene ID" value="GBRI043583"/>
</dbReference>
<sequence length="191" mass="22438">MFREILTFTLFLSFDLIYLFNHSYMTINAENQSSINPELMECLEWDHGFCVKMLNYPNLDQIEDELINEYPQLISTIDDDLIDDEIEPRADIHSEFLCKSHKRIIYPLIQKTETGWLYIVNNERLRQGVLVEECDLQDSQCNSNSPKTSCKQFYIYRKLVAMTLKGEKLASDFQIPSCCKCLVEYSLMTND</sequence>
<accession>A0A1A9X473</accession>
<dbReference type="SUPFAM" id="SSF57501">
    <property type="entry name" value="Cystine-knot cytokines"/>
    <property type="match status" value="1"/>
</dbReference>
<keyword evidence="3" id="KW-0325">Glycoprotein</keyword>
<feature type="signal peptide" evidence="4">
    <location>
        <begin position="1"/>
        <end position="19"/>
    </location>
</feature>
<proteinExistence type="predicted"/>
<organism evidence="6 7">
    <name type="scientific">Glossina brevipalpis</name>
    <dbReference type="NCBI Taxonomy" id="37001"/>
    <lineage>
        <taxon>Eukaryota</taxon>
        <taxon>Metazoa</taxon>
        <taxon>Ecdysozoa</taxon>
        <taxon>Arthropoda</taxon>
        <taxon>Hexapoda</taxon>
        <taxon>Insecta</taxon>
        <taxon>Pterygota</taxon>
        <taxon>Neoptera</taxon>
        <taxon>Endopterygota</taxon>
        <taxon>Diptera</taxon>
        <taxon>Brachycera</taxon>
        <taxon>Muscomorpha</taxon>
        <taxon>Hippoboscoidea</taxon>
        <taxon>Glossinidae</taxon>
        <taxon>Glossina</taxon>
    </lineage>
</organism>
<name>A0A1A9X473_9MUSC</name>
<dbReference type="VEuPathDB" id="VectorBase:GBRI043583"/>
<dbReference type="GO" id="GO:0008083">
    <property type="term" value="F:growth factor activity"/>
    <property type="evidence" value="ECO:0007669"/>
    <property type="project" value="TreeGrafter"/>
</dbReference>
<evidence type="ECO:0000256" key="4">
    <source>
        <dbReference type="SAM" id="SignalP"/>
    </source>
</evidence>
<dbReference type="GO" id="GO:0021556">
    <property type="term" value="P:central nervous system formation"/>
    <property type="evidence" value="ECO:0007669"/>
    <property type="project" value="TreeGrafter"/>
</dbReference>
<keyword evidence="7" id="KW-1185">Reference proteome</keyword>
<feature type="chain" id="PRO_5008400971" evidence="4">
    <location>
        <begin position="20"/>
        <end position="191"/>
    </location>
</feature>
<dbReference type="Gene3D" id="2.10.90.10">
    <property type="entry name" value="Cystine-knot cytokines"/>
    <property type="match status" value="1"/>
</dbReference>
<dbReference type="InterPro" id="IPR029034">
    <property type="entry name" value="Cystine-knot_cytokine"/>
</dbReference>
<evidence type="ECO:0000313" key="6">
    <source>
        <dbReference type="EnsemblMetazoa" id="GBRI043583-PA"/>
    </source>
</evidence>
<protein>
    <submittedName>
        <fullName evidence="6">Spaetzle domain-containing protein</fullName>
    </submittedName>
</protein>
<keyword evidence="1 4" id="KW-0732">Signal</keyword>
<reference evidence="7" key="1">
    <citation type="submission" date="2014-03" db="EMBL/GenBank/DDBJ databases">
        <authorList>
            <person name="Aksoy S."/>
            <person name="Warren W."/>
            <person name="Wilson R.K."/>
        </authorList>
    </citation>
    <scope>NUCLEOTIDE SEQUENCE [LARGE SCALE GENOMIC DNA]</scope>
    <source>
        <strain evidence="7">IAEA</strain>
    </source>
</reference>
<dbReference type="Pfam" id="PF16077">
    <property type="entry name" value="Spaetzle"/>
    <property type="match status" value="1"/>
</dbReference>
<dbReference type="STRING" id="37001.A0A1A9X473"/>
<evidence type="ECO:0000313" key="7">
    <source>
        <dbReference type="Proteomes" id="UP000091820"/>
    </source>
</evidence>
<evidence type="ECO:0000256" key="2">
    <source>
        <dbReference type="ARBA" id="ARBA00023157"/>
    </source>
</evidence>
<dbReference type="AlphaFoldDB" id="A0A1A9X473"/>
<evidence type="ECO:0000256" key="1">
    <source>
        <dbReference type="ARBA" id="ARBA00022729"/>
    </source>
</evidence>
<keyword evidence="2" id="KW-1015">Disulfide bond</keyword>
<dbReference type="InterPro" id="IPR052444">
    <property type="entry name" value="Spz/Toll_ligand-like"/>
</dbReference>
<dbReference type="Proteomes" id="UP000091820">
    <property type="component" value="Unassembled WGS sequence"/>
</dbReference>
<dbReference type="InterPro" id="IPR032104">
    <property type="entry name" value="Spaetzle"/>
</dbReference>
<dbReference type="GO" id="GO:0005615">
    <property type="term" value="C:extracellular space"/>
    <property type="evidence" value="ECO:0007669"/>
    <property type="project" value="UniProtKB-ARBA"/>
</dbReference>
<feature type="domain" description="Spaetzle" evidence="5">
    <location>
        <begin position="96"/>
        <end position="183"/>
    </location>
</feature>
<dbReference type="PANTHER" id="PTHR23199:SF12">
    <property type="entry name" value="NEUROTROPHIN 1-RELATED"/>
    <property type="match status" value="1"/>
</dbReference>
<evidence type="ECO:0000256" key="3">
    <source>
        <dbReference type="ARBA" id="ARBA00023180"/>
    </source>
</evidence>